<name>A0A183HH96_9BILA</name>
<proteinExistence type="predicted"/>
<keyword evidence="2" id="KW-1185">Reference proteome</keyword>
<dbReference type="GO" id="GO:0018996">
    <property type="term" value="P:molting cycle, collagen and cuticulin-based cuticle"/>
    <property type="evidence" value="ECO:0007669"/>
    <property type="project" value="TreeGrafter"/>
</dbReference>
<dbReference type="Proteomes" id="UP000267606">
    <property type="component" value="Unassembled WGS sequence"/>
</dbReference>
<dbReference type="WBParaSite" id="OFLC_0000685701-mRNA-1">
    <property type="protein sequence ID" value="OFLC_0000685701-mRNA-1"/>
    <property type="gene ID" value="OFLC_0000685701"/>
</dbReference>
<protein>
    <submittedName>
        <fullName evidence="3">Tail completion protein</fullName>
    </submittedName>
</protein>
<gene>
    <name evidence="1" type="ORF">OFLC_LOCUS6861</name>
</gene>
<organism evidence="3">
    <name type="scientific">Onchocerca flexuosa</name>
    <dbReference type="NCBI Taxonomy" id="387005"/>
    <lineage>
        <taxon>Eukaryota</taxon>
        <taxon>Metazoa</taxon>
        <taxon>Ecdysozoa</taxon>
        <taxon>Nematoda</taxon>
        <taxon>Chromadorea</taxon>
        <taxon>Rhabditida</taxon>
        <taxon>Spirurina</taxon>
        <taxon>Spiruromorpha</taxon>
        <taxon>Filarioidea</taxon>
        <taxon>Onchocercidae</taxon>
        <taxon>Onchocerca</taxon>
    </lineage>
</organism>
<evidence type="ECO:0000313" key="2">
    <source>
        <dbReference type="Proteomes" id="UP000267606"/>
    </source>
</evidence>
<evidence type="ECO:0000313" key="3">
    <source>
        <dbReference type="WBParaSite" id="OFLC_0000685701-mRNA-1"/>
    </source>
</evidence>
<dbReference type="PANTHER" id="PTHR10796:SF97">
    <property type="entry name" value="SSD DOMAIN-CONTAINING PROTEIN"/>
    <property type="match status" value="1"/>
</dbReference>
<accession>A0A183HH96</accession>
<dbReference type="PANTHER" id="PTHR10796">
    <property type="entry name" value="PATCHED-RELATED"/>
    <property type="match status" value="1"/>
</dbReference>
<reference evidence="3" key="1">
    <citation type="submission" date="2016-06" db="UniProtKB">
        <authorList>
            <consortium name="WormBaseParasite"/>
        </authorList>
    </citation>
    <scope>IDENTIFICATION</scope>
</reference>
<dbReference type="InterPro" id="IPR051697">
    <property type="entry name" value="Patched_domain-protein"/>
</dbReference>
<reference evidence="1 2" key="2">
    <citation type="submission" date="2018-11" db="EMBL/GenBank/DDBJ databases">
        <authorList>
            <consortium name="Pathogen Informatics"/>
        </authorList>
    </citation>
    <scope>NUCLEOTIDE SEQUENCE [LARGE SCALE GENOMIC DNA]</scope>
</reference>
<dbReference type="GO" id="GO:0005886">
    <property type="term" value="C:plasma membrane"/>
    <property type="evidence" value="ECO:0007669"/>
    <property type="project" value="TreeGrafter"/>
</dbReference>
<dbReference type="GO" id="GO:0030659">
    <property type="term" value="C:cytoplasmic vesicle membrane"/>
    <property type="evidence" value="ECO:0007669"/>
    <property type="project" value="TreeGrafter"/>
</dbReference>
<dbReference type="AlphaFoldDB" id="A0A183HH96"/>
<dbReference type="EMBL" id="UZAJ01006785">
    <property type="protein sequence ID" value="VDO48150.1"/>
    <property type="molecule type" value="Genomic_DNA"/>
</dbReference>
<sequence>MSFYSGLMSVVGKIEVAAEKNEDNITNIAIQNDQVNIRKNSEIIGITRMSISLIPEKLFPMDSPLIKLNDLRLKYEIPAFTMVSVFVGTPGDLSQNMQLLLLNNMVQDFENIDGSTGPVGTMYFMRDFVEYQNYLQADDDYDYDSLKKDTTTVIPDDFKFNADKLPDFLTWPEYDFWSGFIQLENITDEENGGTFV</sequence>
<dbReference type="GO" id="GO:0006897">
    <property type="term" value="P:endocytosis"/>
    <property type="evidence" value="ECO:0007669"/>
    <property type="project" value="TreeGrafter"/>
</dbReference>
<evidence type="ECO:0000313" key="1">
    <source>
        <dbReference type="EMBL" id="VDO48150.1"/>
    </source>
</evidence>